<dbReference type="InterPro" id="IPR001124">
    <property type="entry name" value="Lipid-bd_serum_glycop_C"/>
</dbReference>
<dbReference type="PANTHER" id="PTHR10504">
    <property type="entry name" value="BACTERICIDAL PERMEABILITY-INCREASING BPI PROTEIN-RELATED"/>
    <property type="match status" value="1"/>
</dbReference>
<proteinExistence type="predicted"/>
<dbReference type="SMART" id="SM00329">
    <property type="entry name" value="BPI2"/>
    <property type="match status" value="1"/>
</dbReference>
<feature type="compositionally biased region" description="Polar residues" evidence="1">
    <location>
        <begin position="283"/>
        <end position="297"/>
    </location>
</feature>
<dbReference type="OrthoDB" id="10255543at2759"/>
<comment type="caution">
    <text evidence="4">The sequence shown here is derived from an EMBL/GenBank/DDBJ whole genome shotgun (WGS) entry which is preliminary data.</text>
</comment>
<sequence>MIYFFLPSLLIISQLWHDVRGQPEVRPAIRVRLNRPVFDQASQIVAGLVEYEVPRVSIPRTRQCFTEGCVEAHSFRMTSFRQPSSVAFEPALPNKFRIRVTDFDFMVMGQLSGSVQVIINIPVMGNVIITGRQISVSALMDLQKTVDDQPYLRFVECRIDDGIVEAKLANMGLLTDTINNKYRPAMSLQSRMQLEEAICENMNRLTQLHFSTRLARIPRSISAKEILDIVISNNLEPAPPLHPTPVLLNGNNLAYRRRTARKRLHKRAASDDYYDDIEKTEGPSPSKSATPNTSRQKITLTRNDVNNFFNLDRLAHVMVDTTLMDAASTSHDFSLGIAGNAFSTRSHGVSPYSVPHPFRLPHNEKRKMVEVVVSEYTINSLFYQAHRTNSLLFHVDSKTPGVGGLLKTTCTADEVCISDEVDRIGKVHPNRRLELIIRTTQPPKIALSSDTLTLSLAGRCIFFLEGTRQKVGVIPFTAVVNMRIHMVEPKLKVDVKIQSLEFANGIDFLGLNADDLDGLRKTTKKALETMINGATNDGFQLSTANLKTPIRLSSPHISVLPGSILLQADVDLYKTLYAKN</sequence>
<keyword evidence="2" id="KW-0732">Signal</keyword>
<keyword evidence="5" id="KW-1185">Reference proteome</keyword>
<evidence type="ECO:0000256" key="1">
    <source>
        <dbReference type="SAM" id="MobiDB-lite"/>
    </source>
</evidence>
<evidence type="ECO:0000259" key="3">
    <source>
        <dbReference type="SMART" id="SM00329"/>
    </source>
</evidence>
<name>A0A8S1HEF0_9PELO</name>
<evidence type="ECO:0000313" key="5">
    <source>
        <dbReference type="Proteomes" id="UP000835052"/>
    </source>
</evidence>
<dbReference type="PANTHER" id="PTHR10504:SF134">
    <property type="entry name" value="BPI2 DOMAIN-CONTAINING PROTEIN"/>
    <property type="match status" value="1"/>
</dbReference>
<dbReference type="SUPFAM" id="SSF55394">
    <property type="entry name" value="Bactericidal permeability-increasing protein, BPI"/>
    <property type="match status" value="2"/>
</dbReference>
<gene>
    <name evidence="4" type="ORF">CAUJ_LOCUS9534</name>
</gene>
<dbReference type="Pfam" id="PF02886">
    <property type="entry name" value="LBP_BPI_CETP_C"/>
    <property type="match status" value="1"/>
</dbReference>
<evidence type="ECO:0000256" key="2">
    <source>
        <dbReference type="SAM" id="SignalP"/>
    </source>
</evidence>
<feature type="domain" description="Lipid-binding serum glycoprotein C-terminal" evidence="3">
    <location>
        <begin position="363"/>
        <end position="568"/>
    </location>
</feature>
<dbReference type="EMBL" id="CAJGYM010000037">
    <property type="protein sequence ID" value="CAD6193615.1"/>
    <property type="molecule type" value="Genomic_DNA"/>
</dbReference>
<reference evidence="4" key="1">
    <citation type="submission" date="2020-10" db="EMBL/GenBank/DDBJ databases">
        <authorList>
            <person name="Kikuchi T."/>
        </authorList>
    </citation>
    <scope>NUCLEOTIDE SEQUENCE</scope>
    <source>
        <strain evidence="4">NKZ352</strain>
    </source>
</reference>
<feature type="signal peptide" evidence="2">
    <location>
        <begin position="1"/>
        <end position="21"/>
    </location>
</feature>
<dbReference type="Gene3D" id="3.15.20.10">
    <property type="entry name" value="Bactericidal permeability-increasing protein, domain 2"/>
    <property type="match status" value="1"/>
</dbReference>
<feature type="chain" id="PRO_5035717725" description="Lipid-binding serum glycoprotein C-terminal domain-containing protein" evidence="2">
    <location>
        <begin position="22"/>
        <end position="580"/>
    </location>
</feature>
<dbReference type="GO" id="GO:0005615">
    <property type="term" value="C:extracellular space"/>
    <property type="evidence" value="ECO:0007669"/>
    <property type="project" value="TreeGrafter"/>
</dbReference>
<organism evidence="4 5">
    <name type="scientific">Caenorhabditis auriculariae</name>
    <dbReference type="NCBI Taxonomy" id="2777116"/>
    <lineage>
        <taxon>Eukaryota</taxon>
        <taxon>Metazoa</taxon>
        <taxon>Ecdysozoa</taxon>
        <taxon>Nematoda</taxon>
        <taxon>Chromadorea</taxon>
        <taxon>Rhabditida</taxon>
        <taxon>Rhabditina</taxon>
        <taxon>Rhabditomorpha</taxon>
        <taxon>Rhabditoidea</taxon>
        <taxon>Rhabditidae</taxon>
        <taxon>Peloderinae</taxon>
        <taxon>Caenorhabditis</taxon>
    </lineage>
</organism>
<dbReference type="InterPro" id="IPR017943">
    <property type="entry name" value="Bactericidal_perm-incr_a/b_dom"/>
</dbReference>
<dbReference type="InterPro" id="IPR032942">
    <property type="entry name" value="BPI/LBP/Plunc"/>
</dbReference>
<accession>A0A8S1HEF0</accession>
<protein>
    <recommendedName>
        <fullName evidence="3">Lipid-binding serum glycoprotein C-terminal domain-containing protein</fullName>
    </recommendedName>
</protein>
<evidence type="ECO:0000313" key="4">
    <source>
        <dbReference type="EMBL" id="CAD6193615.1"/>
    </source>
</evidence>
<dbReference type="GO" id="GO:0008289">
    <property type="term" value="F:lipid binding"/>
    <property type="evidence" value="ECO:0007669"/>
    <property type="project" value="InterPro"/>
</dbReference>
<feature type="region of interest" description="Disordered" evidence="1">
    <location>
        <begin position="274"/>
        <end position="297"/>
    </location>
</feature>
<dbReference type="Gene3D" id="3.15.10.10">
    <property type="entry name" value="Bactericidal permeability-increasing protein, domain 1"/>
    <property type="match status" value="1"/>
</dbReference>
<dbReference type="Proteomes" id="UP000835052">
    <property type="component" value="Unassembled WGS sequence"/>
</dbReference>
<dbReference type="AlphaFoldDB" id="A0A8S1HEF0"/>